<organism evidence="2 3">
    <name type="scientific">Actinomycetospora atypica</name>
    <dbReference type="NCBI Taxonomy" id="1290095"/>
    <lineage>
        <taxon>Bacteria</taxon>
        <taxon>Bacillati</taxon>
        <taxon>Actinomycetota</taxon>
        <taxon>Actinomycetes</taxon>
        <taxon>Pseudonocardiales</taxon>
        <taxon>Pseudonocardiaceae</taxon>
        <taxon>Actinomycetospora</taxon>
    </lineage>
</organism>
<comment type="caution">
    <text evidence="2">The sequence shown here is derived from an EMBL/GenBank/DDBJ whole genome shotgun (WGS) entry which is preliminary data.</text>
</comment>
<dbReference type="Proteomes" id="UP001595947">
    <property type="component" value="Unassembled WGS sequence"/>
</dbReference>
<dbReference type="RefSeq" id="WP_378037722.1">
    <property type="nucleotide sequence ID" value="NZ_JBHSIV010000022.1"/>
</dbReference>
<reference evidence="3" key="1">
    <citation type="journal article" date="2019" name="Int. J. Syst. Evol. Microbiol.">
        <title>The Global Catalogue of Microorganisms (GCM) 10K type strain sequencing project: providing services to taxonomists for standard genome sequencing and annotation.</title>
        <authorList>
            <consortium name="The Broad Institute Genomics Platform"/>
            <consortium name="The Broad Institute Genome Sequencing Center for Infectious Disease"/>
            <person name="Wu L."/>
            <person name="Ma J."/>
        </authorList>
    </citation>
    <scope>NUCLEOTIDE SEQUENCE [LARGE SCALE GENOMIC DNA]</scope>
    <source>
        <strain evidence="3">CGMCC 4.7093</strain>
    </source>
</reference>
<name>A0ABV9YRE5_9PSEU</name>
<protein>
    <submittedName>
        <fullName evidence="2">Uncharacterized protein</fullName>
    </submittedName>
</protein>
<gene>
    <name evidence="2" type="ORF">ACFPBZ_19340</name>
</gene>
<keyword evidence="3" id="KW-1185">Reference proteome</keyword>
<accession>A0ABV9YRE5</accession>
<dbReference type="EMBL" id="JBHSIV010000022">
    <property type="protein sequence ID" value="MFC5064387.1"/>
    <property type="molecule type" value="Genomic_DNA"/>
</dbReference>
<evidence type="ECO:0000313" key="2">
    <source>
        <dbReference type="EMBL" id="MFC5064387.1"/>
    </source>
</evidence>
<proteinExistence type="predicted"/>
<sequence length="91" mass="9695">MSTVVGTDRYPLDDPGGAVWREVVDRARADLRADGATVLRDVVRPGPHGRLRAGGDAVPPTPTPPSPGSSTRRADELRRAVDEISVVIADR</sequence>
<feature type="region of interest" description="Disordered" evidence="1">
    <location>
        <begin position="43"/>
        <end position="77"/>
    </location>
</feature>
<evidence type="ECO:0000313" key="3">
    <source>
        <dbReference type="Proteomes" id="UP001595947"/>
    </source>
</evidence>
<evidence type="ECO:0000256" key="1">
    <source>
        <dbReference type="SAM" id="MobiDB-lite"/>
    </source>
</evidence>